<dbReference type="RefSeq" id="WP_057864690.1">
    <property type="nucleotide sequence ID" value="NZ_AZEY01000066.1"/>
</dbReference>
<dbReference type="InterPro" id="IPR024079">
    <property type="entry name" value="MetalloPept_cat_dom_sf"/>
</dbReference>
<feature type="signal peptide" evidence="1">
    <location>
        <begin position="1"/>
        <end position="21"/>
    </location>
</feature>
<dbReference type="STRING" id="1423739.FC85_GL000090"/>
<evidence type="ECO:0000256" key="1">
    <source>
        <dbReference type="SAM" id="SignalP"/>
    </source>
</evidence>
<proteinExistence type="predicted"/>
<sequence>MKKIKLMTVALAAMILAPAFSVTGIVTPTSTITANAASQSTVISKIKQTPDLNPTASVRHFTKGTYQANQAIFDKQYNVEKMSINGVFNNHHATIYTNSSILKGYVAASIKTWNNALGSNVFSGGTKTNHTILVRFGSGGTNASDWDGLYKSNTLAVNRKHFNSPNYMLTVLRAITGKNVQAPQTDSEKAAFEKDYFGFWEATITHELGHSLGLDHTPYMNDIMFAQNGSASSDAKYGWQTGKNGNDTFAGLTNVLSNRDINRAKLTKLLGYW</sequence>
<evidence type="ECO:0000313" key="3">
    <source>
        <dbReference type="Proteomes" id="UP000052013"/>
    </source>
</evidence>
<dbReference type="Gene3D" id="3.40.390.10">
    <property type="entry name" value="Collagenase (Catalytic Domain)"/>
    <property type="match status" value="1"/>
</dbReference>
<dbReference type="GO" id="GO:0008237">
    <property type="term" value="F:metallopeptidase activity"/>
    <property type="evidence" value="ECO:0007669"/>
    <property type="project" value="InterPro"/>
</dbReference>
<evidence type="ECO:0008006" key="4">
    <source>
        <dbReference type="Google" id="ProtNLM"/>
    </source>
</evidence>
<dbReference type="SUPFAM" id="SSF55486">
    <property type="entry name" value="Metalloproteases ('zincins'), catalytic domain"/>
    <property type="match status" value="1"/>
</dbReference>
<name>A0A0R1SDW7_9LACO</name>
<dbReference type="PATRIC" id="fig|1423739.3.peg.96"/>
<accession>A0A0R1SDW7</accession>
<dbReference type="AlphaFoldDB" id="A0A0R1SDW7"/>
<dbReference type="EMBL" id="AZEY01000066">
    <property type="protein sequence ID" value="KRL65540.1"/>
    <property type="molecule type" value="Genomic_DNA"/>
</dbReference>
<comment type="caution">
    <text evidence="2">The sequence shown here is derived from an EMBL/GenBank/DDBJ whole genome shotgun (WGS) entry which is preliminary data.</text>
</comment>
<organism evidence="2 3">
    <name type="scientific">Lentilactobacillus diolivorans DSM 14421</name>
    <dbReference type="NCBI Taxonomy" id="1423739"/>
    <lineage>
        <taxon>Bacteria</taxon>
        <taxon>Bacillati</taxon>
        <taxon>Bacillota</taxon>
        <taxon>Bacilli</taxon>
        <taxon>Lactobacillales</taxon>
        <taxon>Lactobacillaceae</taxon>
        <taxon>Lentilactobacillus</taxon>
    </lineage>
</organism>
<reference evidence="2 3" key="1">
    <citation type="journal article" date="2015" name="Genome Announc.">
        <title>Expanding the biotechnology potential of lactobacilli through comparative genomics of 213 strains and associated genera.</title>
        <authorList>
            <person name="Sun Z."/>
            <person name="Harris H.M."/>
            <person name="McCann A."/>
            <person name="Guo C."/>
            <person name="Argimon S."/>
            <person name="Zhang W."/>
            <person name="Yang X."/>
            <person name="Jeffery I.B."/>
            <person name="Cooney J.C."/>
            <person name="Kagawa T.F."/>
            <person name="Liu W."/>
            <person name="Song Y."/>
            <person name="Salvetti E."/>
            <person name="Wrobel A."/>
            <person name="Rasinkangas P."/>
            <person name="Parkhill J."/>
            <person name="Rea M.C."/>
            <person name="O'Sullivan O."/>
            <person name="Ritari J."/>
            <person name="Douillard F.P."/>
            <person name="Paul Ross R."/>
            <person name="Yang R."/>
            <person name="Briner A.E."/>
            <person name="Felis G.E."/>
            <person name="de Vos W.M."/>
            <person name="Barrangou R."/>
            <person name="Klaenhammer T.R."/>
            <person name="Caufield P.W."/>
            <person name="Cui Y."/>
            <person name="Zhang H."/>
            <person name="O'Toole P.W."/>
        </authorList>
    </citation>
    <scope>NUCLEOTIDE SEQUENCE [LARGE SCALE GENOMIC DNA]</scope>
    <source>
        <strain evidence="2 3">DSM 14421</strain>
    </source>
</reference>
<feature type="chain" id="PRO_5039191237" description="Peptidase M10 metallopeptidase domain-containing protein" evidence="1">
    <location>
        <begin position="22"/>
        <end position="273"/>
    </location>
</feature>
<evidence type="ECO:0000313" key="2">
    <source>
        <dbReference type="EMBL" id="KRL65540.1"/>
    </source>
</evidence>
<gene>
    <name evidence="2" type="ORF">FC85_GL000090</name>
</gene>
<dbReference type="Proteomes" id="UP000052013">
    <property type="component" value="Unassembled WGS sequence"/>
</dbReference>
<keyword evidence="1" id="KW-0732">Signal</keyword>
<protein>
    <recommendedName>
        <fullName evidence="4">Peptidase M10 metallopeptidase domain-containing protein</fullName>
    </recommendedName>
</protein>